<evidence type="ECO:0000313" key="1">
    <source>
        <dbReference type="EMBL" id="TIH28931.1"/>
    </source>
</evidence>
<dbReference type="Proteomes" id="UP000306192">
    <property type="component" value="Unassembled WGS sequence"/>
</dbReference>
<evidence type="ECO:0000313" key="2">
    <source>
        <dbReference type="Proteomes" id="UP000306192"/>
    </source>
</evidence>
<accession>A0A4T2BGQ8</accession>
<dbReference type="AlphaFoldDB" id="A0A4T2BGQ8"/>
<gene>
    <name evidence="1" type="ORF">D4765_18170</name>
</gene>
<dbReference type="RefSeq" id="WP_136643723.1">
    <property type="nucleotide sequence ID" value="NZ_QYRT01000064.1"/>
</dbReference>
<name>A0A4T2BGQ8_9MICO</name>
<keyword evidence="2" id="KW-1185">Reference proteome</keyword>
<organism evidence="1 2">
    <name type="scientific">Subtercola vilae</name>
    <dbReference type="NCBI Taxonomy" id="2056433"/>
    <lineage>
        <taxon>Bacteria</taxon>
        <taxon>Bacillati</taxon>
        <taxon>Actinomycetota</taxon>
        <taxon>Actinomycetes</taxon>
        <taxon>Micrococcales</taxon>
        <taxon>Microbacteriaceae</taxon>
        <taxon>Subtercola</taxon>
    </lineage>
</organism>
<dbReference type="EMBL" id="QYRT01000064">
    <property type="protein sequence ID" value="TIH28931.1"/>
    <property type="molecule type" value="Genomic_DNA"/>
</dbReference>
<comment type="caution">
    <text evidence="1">The sequence shown here is derived from an EMBL/GenBank/DDBJ whole genome shotgun (WGS) entry which is preliminary data.</text>
</comment>
<protein>
    <submittedName>
        <fullName evidence="1">Uncharacterized protein</fullName>
    </submittedName>
</protein>
<dbReference type="OrthoDB" id="5120293at2"/>
<reference evidence="1 2" key="1">
    <citation type="journal article" date="2019" name="Microorganisms">
        <title>Systematic Affiliation and Genome Analysis of Subtercola vilae DB165(T) with Particular Emphasis on Cold Adaptation of an Isolate from a High-Altitude Cold Volcano Lake.</title>
        <authorList>
            <person name="Villalobos A.S."/>
            <person name="Wiese J."/>
            <person name="Imhoff J.F."/>
            <person name="Dorador C."/>
            <person name="Keller A."/>
            <person name="Hentschel U."/>
        </authorList>
    </citation>
    <scope>NUCLEOTIDE SEQUENCE [LARGE SCALE GENOMIC DNA]</scope>
    <source>
        <strain evidence="1 2">DB165</strain>
    </source>
</reference>
<sequence length="69" mass="7759">MADSQSKAHEEIWIGDVHVANIREENGHGDRPFVVESVNGKVLKELADRHAAELWISLHSDDITERELG</sequence>
<proteinExistence type="predicted"/>